<protein>
    <submittedName>
        <fullName evidence="1">Uncharacterized protein</fullName>
    </submittedName>
</protein>
<organism evidence="1 2">
    <name type="scientific">Paxillus rubicundulus Ve08.2h10</name>
    <dbReference type="NCBI Taxonomy" id="930991"/>
    <lineage>
        <taxon>Eukaryota</taxon>
        <taxon>Fungi</taxon>
        <taxon>Dikarya</taxon>
        <taxon>Basidiomycota</taxon>
        <taxon>Agaricomycotina</taxon>
        <taxon>Agaricomycetes</taxon>
        <taxon>Agaricomycetidae</taxon>
        <taxon>Boletales</taxon>
        <taxon>Paxilineae</taxon>
        <taxon>Paxillaceae</taxon>
        <taxon>Paxillus</taxon>
    </lineage>
</organism>
<dbReference type="Proteomes" id="UP000054538">
    <property type="component" value="Unassembled WGS sequence"/>
</dbReference>
<name>A0A0D0DWU1_9AGAM</name>
<keyword evidence="2" id="KW-1185">Reference proteome</keyword>
<dbReference type="HOGENOM" id="CLU_3087928_0_0_1"/>
<dbReference type="EMBL" id="KN825551">
    <property type="protein sequence ID" value="KIK86935.1"/>
    <property type="molecule type" value="Genomic_DNA"/>
</dbReference>
<gene>
    <name evidence="1" type="ORF">PAXRUDRAFT_831880</name>
</gene>
<sequence length="52" mass="5594">MTLFTSFVPWLSSTTTSQGGIRLCNERSFKSSSLGSRKCPAAHAAGAVRKDF</sequence>
<proteinExistence type="predicted"/>
<evidence type="ECO:0000313" key="1">
    <source>
        <dbReference type="EMBL" id="KIK86935.1"/>
    </source>
</evidence>
<dbReference type="AlphaFoldDB" id="A0A0D0DWU1"/>
<reference evidence="1 2" key="1">
    <citation type="submission" date="2014-04" db="EMBL/GenBank/DDBJ databases">
        <authorList>
            <consortium name="DOE Joint Genome Institute"/>
            <person name="Kuo A."/>
            <person name="Kohler A."/>
            <person name="Jargeat P."/>
            <person name="Nagy L.G."/>
            <person name="Floudas D."/>
            <person name="Copeland A."/>
            <person name="Barry K.W."/>
            <person name="Cichocki N."/>
            <person name="Veneault-Fourrey C."/>
            <person name="LaButti K."/>
            <person name="Lindquist E.A."/>
            <person name="Lipzen A."/>
            <person name="Lundell T."/>
            <person name="Morin E."/>
            <person name="Murat C."/>
            <person name="Sun H."/>
            <person name="Tunlid A."/>
            <person name="Henrissat B."/>
            <person name="Grigoriev I.V."/>
            <person name="Hibbett D.S."/>
            <person name="Martin F."/>
            <person name="Nordberg H.P."/>
            <person name="Cantor M.N."/>
            <person name="Hua S.X."/>
        </authorList>
    </citation>
    <scope>NUCLEOTIDE SEQUENCE [LARGE SCALE GENOMIC DNA]</scope>
    <source>
        <strain evidence="1 2">Ve08.2h10</strain>
    </source>
</reference>
<dbReference type="InParanoid" id="A0A0D0DWU1"/>
<accession>A0A0D0DWU1</accession>
<evidence type="ECO:0000313" key="2">
    <source>
        <dbReference type="Proteomes" id="UP000054538"/>
    </source>
</evidence>
<reference evidence="2" key="2">
    <citation type="submission" date="2015-01" db="EMBL/GenBank/DDBJ databases">
        <title>Evolutionary Origins and Diversification of the Mycorrhizal Mutualists.</title>
        <authorList>
            <consortium name="DOE Joint Genome Institute"/>
            <consortium name="Mycorrhizal Genomics Consortium"/>
            <person name="Kohler A."/>
            <person name="Kuo A."/>
            <person name="Nagy L.G."/>
            <person name="Floudas D."/>
            <person name="Copeland A."/>
            <person name="Barry K.W."/>
            <person name="Cichocki N."/>
            <person name="Veneault-Fourrey C."/>
            <person name="LaButti K."/>
            <person name="Lindquist E.A."/>
            <person name="Lipzen A."/>
            <person name="Lundell T."/>
            <person name="Morin E."/>
            <person name="Murat C."/>
            <person name="Riley R."/>
            <person name="Ohm R."/>
            <person name="Sun H."/>
            <person name="Tunlid A."/>
            <person name="Henrissat B."/>
            <person name="Grigoriev I.V."/>
            <person name="Hibbett D.S."/>
            <person name="Martin F."/>
        </authorList>
    </citation>
    <scope>NUCLEOTIDE SEQUENCE [LARGE SCALE GENOMIC DNA]</scope>
    <source>
        <strain evidence="2">Ve08.2h10</strain>
    </source>
</reference>